<dbReference type="NCBIfam" id="TIGR03870">
    <property type="entry name" value="ABC_MoxJ"/>
    <property type="match status" value="1"/>
</dbReference>
<feature type="chain" id="PRO_5013110267" evidence="2">
    <location>
        <begin position="35"/>
        <end position="293"/>
    </location>
</feature>
<sequence length="293" mass="32297">MSNIKSEKNGRRPWRRLAPATIGALAASCALAQAAQPAAPAGELRICASENEAPYSIKDGTGFENRIAALVAETMGRKPVFIYTSRPAIYLVRDYLDKDQCDVVMGLDAGDDRVLTTRPYYRSGYVFVTRIDRDIRIRSWDDDRLAEMSRLAVPLGSPAEAMLKAIGKFENNMNYMYSLVNFRSPRNQYVRVDPARMVNEVAQGNADAAIAFGAEVARYVKSSVVPLRMELVPKDTVPDASGKTIEFNYGESMAVRKGDTRLLAALDAAIAKAQPRITKLLEEEGVPLLREAS</sequence>
<dbReference type="Pfam" id="PF00497">
    <property type="entry name" value="SBP_bac_3"/>
    <property type="match status" value="1"/>
</dbReference>
<dbReference type="AlphaFoldDB" id="A0A1M5M7Z3"/>
<dbReference type="Gene3D" id="3.40.190.10">
    <property type="entry name" value="Periplasmic binding protein-like II"/>
    <property type="match status" value="2"/>
</dbReference>
<protein>
    <submittedName>
        <fullName evidence="4">MxaJ protein</fullName>
    </submittedName>
</protein>
<dbReference type="PROSITE" id="PS51257">
    <property type="entry name" value="PROKAR_LIPOPROTEIN"/>
    <property type="match status" value="1"/>
</dbReference>
<dbReference type="EMBL" id="FQXE01000001">
    <property type="protein sequence ID" value="SHG73382.1"/>
    <property type="molecule type" value="Genomic_DNA"/>
</dbReference>
<evidence type="ECO:0000256" key="1">
    <source>
        <dbReference type="ARBA" id="ARBA00022729"/>
    </source>
</evidence>
<dbReference type="GO" id="GO:0046170">
    <property type="term" value="P:methanol catabolic process"/>
    <property type="evidence" value="ECO:0007669"/>
    <property type="project" value="InterPro"/>
</dbReference>
<organism evidence="4 5">
    <name type="scientific">Pollutimonas bauzanensis</name>
    <dbReference type="NCBI Taxonomy" id="658167"/>
    <lineage>
        <taxon>Bacteria</taxon>
        <taxon>Pseudomonadati</taxon>
        <taxon>Pseudomonadota</taxon>
        <taxon>Betaproteobacteria</taxon>
        <taxon>Burkholderiales</taxon>
        <taxon>Alcaligenaceae</taxon>
        <taxon>Pollutimonas</taxon>
    </lineage>
</organism>
<evidence type="ECO:0000256" key="2">
    <source>
        <dbReference type="SAM" id="SignalP"/>
    </source>
</evidence>
<dbReference type="RefSeq" id="WP_073101041.1">
    <property type="nucleotide sequence ID" value="NZ_FQXE01000001.1"/>
</dbReference>
<dbReference type="OrthoDB" id="176845at2"/>
<dbReference type="PANTHER" id="PTHR35936:SF17">
    <property type="entry name" value="ARGININE-BINDING EXTRACELLULAR PROTEIN ARTP"/>
    <property type="match status" value="1"/>
</dbReference>
<keyword evidence="1 2" id="KW-0732">Signal</keyword>
<evidence type="ECO:0000259" key="3">
    <source>
        <dbReference type="SMART" id="SM00062"/>
    </source>
</evidence>
<dbReference type="STRING" id="658167.SAMN04488135_101153"/>
<evidence type="ECO:0000313" key="5">
    <source>
        <dbReference type="Proteomes" id="UP000184226"/>
    </source>
</evidence>
<dbReference type="SMART" id="SM00062">
    <property type="entry name" value="PBPb"/>
    <property type="match status" value="1"/>
</dbReference>
<gene>
    <name evidence="4" type="ORF">SAMN04488135_101153</name>
</gene>
<dbReference type="InterPro" id="IPR001638">
    <property type="entry name" value="Solute-binding_3/MltF_N"/>
</dbReference>
<name>A0A1M5M7Z3_9BURK</name>
<keyword evidence="5" id="KW-1185">Reference proteome</keyword>
<proteinExistence type="predicted"/>
<dbReference type="InterPro" id="IPR022455">
    <property type="entry name" value="Methanol_oxidation_MoxJ"/>
</dbReference>
<evidence type="ECO:0000313" key="4">
    <source>
        <dbReference type="EMBL" id="SHG73382.1"/>
    </source>
</evidence>
<feature type="domain" description="Solute-binding protein family 3/N-terminal" evidence="3">
    <location>
        <begin position="43"/>
        <end position="288"/>
    </location>
</feature>
<accession>A0A1M5M7Z3</accession>
<dbReference type="PANTHER" id="PTHR35936">
    <property type="entry name" value="MEMBRANE-BOUND LYTIC MUREIN TRANSGLYCOSYLASE F"/>
    <property type="match status" value="1"/>
</dbReference>
<dbReference type="SUPFAM" id="SSF53850">
    <property type="entry name" value="Periplasmic binding protein-like II"/>
    <property type="match status" value="1"/>
</dbReference>
<dbReference type="GO" id="GO:0042597">
    <property type="term" value="C:periplasmic space"/>
    <property type="evidence" value="ECO:0007669"/>
    <property type="project" value="InterPro"/>
</dbReference>
<reference evidence="4 5" key="1">
    <citation type="submission" date="2016-11" db="EMBL/GenBank/DDBJ databases">
        <authorList>
            <person name="Jaros S."/>
            <person name="Januszkiewicz K."/>
            <person name="Wedrychowicz H."/>
        </authorList>
    </citation>
    <scope>NUCLEOTIDE SEQUENCE [LARGE SCALE GENOMIC DNA]</scope>
    <source>
        <strain evidence="4 5">CGMCC 1.10190</strain>
    </source>
</reference>
<dbReference type="Proteomes" id="UP000184226">
    <property type="component" value="Unassembled WGS sequence"/>
</dbReference>
<feature type="signal peptide" evidence="2">
    <location>
        <begin position="1"/>
        <end position="34"/>
    </location>
</feature>